<dbReference type="InterPro" id="IPR036465">
    <property type="entry name" value="vWFA_dom_sf"/>
</dbReference>
<dbReference type="OrthoDB" id="687730at2759"/>
<dbReference type="GO" id="GO:0008270">
    <property type="term" value="F:zinc ion binding"/>
    <property type="evidence" value="ECO:0007669"/>
    <property type="project" value="UniProtKB-KW"/>
</dbReference>
<dbReference type="SUPFAM" id="SSF53300">
    <property type="entry name" value="vWA-like"/>
    <property type="match status" value="1"/>
</dbReference>
<dbReference type="PROSITE" id="PS50234">
    <property type="entry name" value="VWFA"/>
    <property type="match status" value="1"/>
</dbReference>
<proteinExistence type="predicted"/>
<keyword evidence="1" id="KW-0479">Metal-binding</keyword>
<dbReference type="InterPro" id="IPR032838">
    <property type="entry name" value="Vwaint_dom"/>
</dbReference>
<dbReference type="InterPro" id="IPR002035">
    <property type="entry name" value="VWF_A"/>
</dbReference>
<evidence type="ECO:0000259" key="3">
    <source>
        <dbReference type="PROSITE" id="PS50089"/>
    </source>
</evidence>
<dbReference type="SMART" id="SM00184">
    <property type="entry name" value="RING"/>
    <property type="match status" value="1"/>
</dbReference>
<dbReference type="InterPro" id="IPR001841">
    <property type="entry name" value="Znf_RING"/>
</dbReference>
<dbReference type="PANTHER" id="PTHR10579:SF132">
    <property type="entry name" value="OS10G0464800 PROTEIN"/>
    <property type="match status" value="1"/>
</dbReference>
<feature type="domain" description="VWFA" evidence="4">
    <location>
        <begin position="141"/>
        <end position="229"/>
    </location>
</feature>
<dbReference type="Pfam" id="PF14624">
    <property type="entry name" value="Vwaint"/>
    <property type="match status" value="1"/>
</dbReference>
<dbReference type="InterPro" id="IPR013083">
    <property type="entry name" value="Znf_RING/FYVE/PHD"/>
</dbReference>
<keyword evidence="6" id="KW-1185">Reference proteome</keyword>
<evidence type="ECO:0000256" key="1">
    <source>
        <dbReference type="PROSITE-ProRule" id="PRU00175"/>
    </source>
</evidence>
<accession>A0A5J9V598</accession>
<evidence type="ECO:0000256" key="2">
    <source>
        <dbReference type="SAM" id="MobiDB-lite"/>
    </source>
</evidence>
<evidence type="ECO:0000313" key="6">
    <source>
        <dbReference type="Proteomes" id="UP000324897"/>
    </source>
</evidence>
<gene>
    <name evidence="5" type="ORF">EJB05_22775</name>
</gene>
<sequence length="486" mass="52211">MANPSSATADVCAICLSDLGRGQTLITAECSHVFHLRCISENVSHGRRDCPLCKVTWRDVPVVEPAGPYADDEPIAEPGVQQHQAQPAVEAGTTVTLKTHCERPAVPRAASRDGFAVLVRATAPGATAEDADAPAPRAPLDLVTVLDVSGSMDGNKLDLVKQAMGFVVDNLGPADRLSVVSFSNDAQREIRLTRMSADGKEAAKRAVEALVAGGGTNIRKGLDVAAQVLAARRYTNAVTSSGLYENHVDADGRAASVQVGDLYADEVRRFLFFVDVPAAADATAAAPEEEEVTNKLLTVRCTYTDAATARVVDVAGEDAVVRRPVELLDGDDQPSVEVERERVRVAAAEDMAAAREAAERGDREGALHRLRVGHAAVLECAIGCAAYGGDEDDEDECLDELEQDMDEMQSFMVDEEAYEEEGRARLLSGVRSHQMQRASFQGGKATRKSSFQTKAMKSMVTKSAKSRRKQQPEESSSAQPKRKRKH</sequence>
<dbReference type="Gramene" id="TVU31105">
    <property type="protein sequence ID" value="TVU31105"/>
    <property type="gene ID" value="EJB05_22775"/>
</dbReference>
<feature type="compositionally biased region" description="Polar residues" evidence="2">
    <location>
        <begin position="448"/>
        <end position="463"/>
    </location>
</feature>
<name>A0A5J9V598_9POAL</name>
<comment type="caution">
    <text evidence="5">The sequence shown here is derived from an EMBL/GenBank/DDBJ whole genome shotgun (WGS) entry which is preliminary data.</text>
</comment>
<feature type="non-terminal residue" evidence="5">
    <location>
        <position position="486"/>
    </location>
</feature>
<dbReference type="Pfam" id="PF17123">
    <property type="entry name" value="zf-RING_11"/>
    <property type="match status" value="1"/>
</dbReference>
<evidence type="ECO:0000313" key="5">
    <source>
        <dbReference type="EMBL" id="TVU31105.1"/>
    </source>
</evidence>
<protein>
    <recommendedName>
        <fullName evidence="7">RING-type domain-containing protein</fullName>
    </recommendedName>
</protein>
<dbReference type="EMBL" id="RWGY01000011">
    <property type="protein sequence ID" value="TVU31105.1"/>
    <property type="molecule type" value="Genomic_DNA"/>
</dbReference>
<feature type="domain" description="RING-type" evidence="3">
    <location>
        <begin position="12"/>
        <end position="54"/>
    </location>
</feature>
<keyword evidence="1" id="KW-0863">Zinc-finger</keyword>
<dbReference type="SUPFAM" id="SSF57850">
    <property type="entry name" value="RING/U-box"/>
    <property type="match status" value="1"/>
</dbReference>
<reference evidence="5 6" key="1">
    <citation type="journal article" date="2019" name="Sci. Rep.">
        <title>A high-quality genome of Eragrostis curvula grass provides insights into Poaceae evolution and supports new strategies to enhance forage quality.</title>
        <authorList>
            <person name="Carballo J."/>
            <person name="Santos B.A.C.M."/>
            <person name="Zappacosta D."/>
            <person name="Garbus I."/>
            <person name="Selva J.P."/>
            <person name="Gallo C.A."/>
            <person name="Diaz A."/>
            <person name="Albertini E."/>
            <person name="Caccamo M."/>
            <person name="Echenique V."/>
        </authorList>
    </citation>
    <scope>NUCLEOTIDE SEQUENCE [LARGE SCALE GENOMIC DNA]</scope>
    <source>
        <strain evidence="6">cv. Victoria</strain>
        <tissue evidence="5">Leaf</tissue>
    </source>
</reference>
<dbReference type="SMART" id="SM00327">
    <property type="entry name" value="VWA"/>
    <property type="match status" value="1"/>
</dbReference>
<dbReference type="PANTHER" id="PTHR10579">
    <property type="entry name" value="CALCIUM-ACTIVATED CHLORIDE CHANNEL REGULATOR"/>
    <property type="match status" value="1"/>
</dbReference>
<feature type="region of interest" description="Disordered" evidence="2">
    <location>
        <begin position="430"/>
        <end position="486"/>
    </location>
</feature>
<evidence type="ECO:0000259" key="4">
    <source>
        <dbReference type="PROSITE" id="PS50234"/>
    </source>
</evidence>
<dbReference type="AlphaFoldDB" id="A0A5J9V598"/>
<dbReference type="PROSITE" id="PS50089">
    <property type="entry name" value="ZF_RING_2"/>
    <property type="match status" value="1"/>
</dbReference>
<dbReference type="Pfam" id="PF13519">
    <property type="entry name" value="VWA_2"/>
    <property type="match status" value="1"/>
</dbReference>
<evidence type="ECO:0008006" key="7">
    <source>
        <dbReference type="Google" id="ProtNLM"/>
    </source>
</evidence>
<feature type="non-terminal residue" evidence="5">
    <location>
        <position position="1"/>
    </location>
</feature>
<organism evidence="5 6">
    <name type="scientific">Eragrostis curvula</name>
    <name type="common">weeping love grass</name>
    <dbReference type="NCBI Taxonomy" id="38414"/>
    <lineage>
        <taxon>Eukaryota</taxon>
        <taxon>Viridiplantae</taxon>
        <taxon>Streptophyta</taxon>
        <taxon>Embryophyta</taxon>
        <taxon>Tracheophyta</taxon>
        <taxon>Spermatophyta</taxon>
        <taxon>Magnoliopsida</taxon>
        <taxon>Liliopsida</taxon>
        <taxon>Poales</taxon>
        <taxon>Poaceae</taxon>
        <taxon>PACMAD clade</taxon>
        <taxon>Chloridoideae</taxon>
        <taxon>Eragrostideae</taxon>
        <taxon>Eragrostidinae</taxon>
        <taxon>Eragrostis</taxon>
    </lineage>
</organism>
<dbReference type="Gene3D" id="3.40.50.410">
    <property type="entry name" value="von Willebrand factor, type A domain"/>
    <property type="match status" value="1"/>
</dbReference>
<keyword evidence="1" id="KW-0862">Zinc</keyword>
<dbReference type="Proteomes" id="UP000324897">
    <property type="component" value="Chromosome 1"/>
</dbReference>
<dbReference type="Gene3D" id="3.30.40.10">
    <property type="entry name" value="Zinc/RING finger domain, C3HC4 (zinc finger)"/>
    <property type="match status" value="1"/>
</dbReference>
<dbReference type="InterPro" id="IPR051266">
    <property type="entry name" value="CLCR"/>
</dbReference>